<protein>
    <submittedName>
        <fullName evidence="1">Uncharacterized protein</fullName>
    </submittedName>
</protein>
<evidence type="ECO:0000313" key="1">
    <source>
        <dbReference type="EMBL" id="SVB18130.1"/>
    </source>
</evidence>
<gene>
    <name evidence="1" type="ORF">METZ01_LOCUS170984</name>
</gene>
<name>A0A382BWE6_9ZZZZ</name>
<dbReference type="AlphaFoldDB" id="A0A382BWE6"/>
<feature type="non-terminal residue" evidence="1">
    <location>
        <position position="30"/>
    </location>
</feature>
<reference evidence="1" key="1">
    <citation type="submission" date="2018-05" db="EMBL/GenBank/DDBJ databases">
        <authorList>
            <person name="Lanie J.A."/>
            <person name="Ng W.-L."/>
            <person name="Kazmierczak K.M."/>
            <person name="Andrzejewski T.M."/>
            <person name="Davidsen T.M."/>
            <person name="Wayne K.J."/>
            <person name="Tettelin H."/>
            <person name="Glass J.I."/>
            <person name="Rusch D."/>
            <person name="Podicherti R."/>
            <person name="Tsui H.-C.T."/>
            <person name="Winkler M.E."/>
        </authorList>
    </citation>
    <scope>NUCLEOTIDE SEQUENCE</scope>
</reference>
<accession>A0A382BWE6</accession>
<proteinExistence type="predicted"/>
<sequence length="30" mass="3064">MVPGHDATGDQTRVGSRISLSACSAPHISL</sequence>
<dbReference type="EMBL" id="UINC01031687">
    <property type="protein sequence ID" value="SVB18130.1"/>
    <property type="molecule type" value="Genomic_DNA"/>
</dbReference>
<organism evidence="1">
    <name type="scientific">marine metagenome</name>
    <dbReference type="NCBI Taxonomy" id="408172"/>
    <lineage>
        <taxon>unclassified sequences</taxon>
        <taxon>metagenomes</taxon>
        <taxon>ecological metagenomes</taxon>
    </lineage>
</organism>